<protein>
    <recommendedName>
        <fullName evidence="5">Alpha-galactosidase</fullName>
        <ecNumber evidence="5">3.2.1.22</ecNumber>
    </recommendedName>
    <alternativeName>
        <fullName evidence="5">Melibiase</fullName>
    </alternativeName>
</protein>
<dbReference type="InterPro" id="IPR013780">
    <property type="entry name" value="Glyco_hydro_b"/>
</dbReference>
<evidence type="ECO:0000256" key="3">
    <source>
        <dbReference type="ARBA" id="ARBA00022801"/>
    </source>
</evidence>
<keyword evidence="5" id="KW-1015">Disulfide bond</keyword>
<dbReference type="InterPro" id="IPR013785">
    <property type="entry name" value="Aldolase_TIM"/>
</dbReference>
<keyword evidence="2 6" id="KW-0732">Signal</keyword>
<dbReference type="Pfam" id="PF16499">
    <property type="entry name" value="Melibiase_2"/>
    <property type="match status" value="2"/>
</dbReference>
<dbReference type="Gene3D" id="3.20.20.70">
    <property type="entry name" value="Aldolase class I"/>
    <property type="match status" value="1"/>
</dbReference>
<dbReference type="EMBL" id="CP121196">
    <property type="protein sequence ID" value="XBH17005.1"/>
    <property type="molecule type" value="Genomic_DNA"/>
</dbReference>
<proteinExistence type="inferred from homology"/>
<comment type="catalytic activity">
    <reaction evidence="5">
        <text>Hydrolysis of terminal, non-reducing alpha-D-galactose residues in alpha-D-galactosides, including galactose oligosaccharides, galactomannans and galactolipids.</text>
        <dbReference type="EC" id="3.2.1.22"/>
    </reaction>
</comment>
<evidence type="ECO:0000256" key="1">
    <source>
        <dbReference type="ARBA" id="ARBA00009743"/>
    </source>
</evidence>
<evidence type="ECO:0000256" key="2">
    <source>
        <dbReference type="ARBA" id="ARBA00022729"/>
    </source>
</evidence>
<feature type="signal peptide" evidence="6">
    <location>
        <begin position="1"/>
        <end position="24"/>
    </location>
</feature>
<accession>A0AAU7DH86</accession>
<sequence length="459" mass="51805">MFQLRFVLALSLALIPSAIRATYAQDPAPTPPMGWNSWDAYGLTINEADYRANTTVLAGIRQMGWQYSVIDEGWYMHDPFADSVEAHKYLWDENGILIPDPARFPSAANNAGFKPLADWVHTQGLKFGIHIVRGIPRQVVAQNLPIAGSGFHAADAADQQSPCPWDQGNWGVADNPAGQAYYDSMLKLYADWGLDYIKVDCISDHPYRPTEIRQIAEAIRKTGRSIVLSLSPGPTQLEHAAEIAKYAQMWRITDDHWDGWSFPHKAPSEYPFGLKDEFDRIAQWTPYVKPSNWPDPDMLPEGYLGPHPGKDQARQSAYTPDEQRTEFTLWAISRSPLILGTNLTKLDDFTRSLITNKEVTDLNQQAVESKPGLLPKQPSGKPFVQRYWYARTGGPNPKRYIAVFNLADATTSSNLPWMLFSLENKPYALYDVWNRKHIPRAKSLHIVLPAHGCALFRIE</sequence>
<dbReference type="GO" id="GO:0005975">
    <property type="term" value="P:carbohydrate metabolic process"/>
    <property type="evidence" value="ECO:0007669"/>
    <property type="project" value="InterPro"/>
</dbReference>
<evidence type="ECO:0000259" key="7">
    <source>
        <dbReference type="Pfam" id="PF17801"/>
    </source>
</evidence>
<gene>
    <name evidence="8" type="ORF">P8935_20830</name>
</gene>
<comment type="similarity">
    <text evidence="1 5">Belongs to the glycosyl hydrolase 27 family.</text>
</comment>
<feature type="chain" id="PRO_5043840102" description="Alpha-galactosidase" evidence="6">
    <location>
        <begin position="25"/>
        <end position="459"/>
    </location>
</feature>
<dbReference type="PANTHER" id="PTHR11452:SF42">
    <property type="entry name" value="ALPHA-GALACTOSIDASE"/>
    <property type="match status" value="1"/>
</dbReference>
<evidence type="ECO:0000256" key="4">
    <source>
        <dbReference type="ARBA" id="ARBA00023295"/>
    </source>
</evidence>
<dbReference type="Pfam" id="PF17801">
    <property type="entry name" value="Melibiase_C"/>
    <property type="match status" value="1"/>
</dbReference>
<dbReference type="RefSeq" id="WP_348262237.1">
    <property type="nucleotide sequence ID" value="NZ_CP121196.1"/>
</dbReference>
<dbReference type="Gene3D" id="2.60.40.1180">
    <property type="entry name" value="Golgi alpha-mannosidase II"/>
    <property type="match status" value="1"/>
</dbReference>
<dbReference type="AlphaFoldDB" id="A0AAU7DH86"/>
<dbReference type="EC" id="3.2.1.22" evidence="5"/>
<dbReference type="PRINTS" id="PR00740">
    <property type="entry name" value="GLHYDRLASE27"/>
</dbReference>
<organism evidence="8">
    <name type="scientific">Telmatobacter sp. DSM 110680</name>
    <dbReference type="NCBI Taxonomy" id="3036704"/>
    <lineage>
        <taxon>Bacteria</taxon>
        <taxon>Pseudomonadati</taxon>
        <taxon>Acidobacteriota</taxon>
        <taxon>Terriglobia</taxon>
        <taxon>Terriglobales</taxon>
        <taxon>Acidobacteriaceae</taxon>
        <taxon>Telmatobacter</taxon>
    </lineage>
</organism>
<dbReference type="InterPro" id="IPR002241">
    <property type="entry name" value="Glyco_hydro_27"/>
</dbReference>
<evidence type="ECO:0000256" key="5">
    <source>
        <dbReference type="RuleBase" id="RU361168"/>
    </source>
</evidence>
<dbReference type="SUPFAM" id="SSF51011">
    <property type="entry name" value="Glycosyl hydrolase domain"/>
    <property type="match status" value="1"/>
</dbReference>
<dbReference type="CDD" id="cd14792">
    <property type="entry name" value="GH27"/>
    <property type="match status" value="1"/>
</dbReference>
<name>A0AAU7DH86_9BACT</name>
<reference evidence="8" key="1">
    <citation type="submission" date="2023-03" db="EMBL/GenBank/DDBJ databases">
        <title>Edaphobacter sp.</title>
        <authorList>
            <person name="Huber K.J."/>
            <person name="Papendorf J."/>
            <person name="Pilke C."/>
            <person name="Bunk B."/>
            <person name="Sproeer C."/>
            <person name="Pester M."/>
        </authorList>
    </citation>
    <scope>NUCLEOTIDE SEQUENCE</scope>
    <source>
        <strain evidence="8">DSM 110680</strain>
    </source>
</reference>
<evidence type="ECO:0000313" key="8">
    <source>
        <dbReference type="EMBL" id="XBH17005.1"/>
    </source>
</evidence>
<dbReference type="PANTHER" id="PTHR11452">
    <property type="entry name" value="ALPHA-GALACTOSIDASE/ALPHA-N-ACETYLGALACTOSAMINIDASE"/>
    <property type="match status" value="1"/>
</dbReference>
<evidence type="ECO:0000256" key="6">
    <source>
        <dbReference type="SAM" id="SignalP"/>
    </source>
</evidence>
<feature type="domain" description="Alpha galactosidase C-terminal" evidence="7">
    <location>
        <begin position="398"/>
        <end position="458"/>
    </location>
</feature>
<dbReference type="SUPFAM" id="SSF51445">
    <property type="entry name" value="(Trans)glycosidases"/>
    <property type="match status" value="1"/>
</dbReference>
<keyword evidence="3 5" id="KW-0378">Hydrolase</keyword>
<dbReference type="InterPro" id="IPR041233">
    <property type="entry name" value="Melibiase_C"/>
</dbReference>
<dbReference type="InterPro" id="IPR017853">
    <property type="entry name" value="GH"/>
</dbReference>
<dbReference type="GO" id="GO:0004557">
    <property type="term" value="F:alpha-galactosidase activity"/>
    <property type="evidence" value="ECO:0007669"/>
    <property type="project" value="UniProtKB-EC"/>
</dbReference>
<keyword evidence="4 5" id="KW-0326">Glycosidase</keyword>